<proteinExistence type="predicted"/>
<dbReference type="AlphaFoldDB" id="A0A1L8DCU1"/>
<dbReference type="Pfam" id="PF13270">
    <property type="entry name" value="CCDC28"/>
    <property type="match status" value="1"/>
</dbReference>
<dbReference type="EMBL" id="GFDF01009808">
    <property type="protein sequence ID" value="JAV04276.1"/>
    <property type="molecule type" value="Transcribed_RNA"/>
</dbReference>
<dbReference type="PANTHER" id="PTHR13400:SF4">
    <property type="entry name" value="COILED-COIL DOMAIN-CONTAINING PROTEIN 28A-LIKE PROTEIN"/>
    <property type="match status" value="1"/>
</dbReference>
<name>A0A1L8DCU1_9DIPT</name>
<dbReference type="PANTHER" id="PTHR13400">
    <property type="entry name" value="CHEMOKINE C-C MOTIF RECEPTOR 1"/>
    <property type="match status" value="1"/>
</dbReference>
<feature type="compositionally biased region" description="Basic and acidic residues" evidence="1">
    <location>
        <begin position="18"/>
        <end position="28"/>
    </location>
</feature>
<feature type="region of interest" description="Disordered" evidence="1">
    <location>
        <begin position="18"/>
        <end position="78"/>
    </location>
</feature>
<organism evidence="2">
    <name type="scientific">Nyssomyia neivai</name>
    <dbReference type="NCBI Taxonomy" id="330878"/>
    <lineage>
        <taxon>Eukaryota</taxon>
        <taxon>Metazoa</taxon>
        <taxon>Ecdysozoa</taxon>
        <taxon>Arthropoda</taxon>
        <taxon>Hexapoda</taxon>
        <taxon>Insecta</taxon>
        <taxon>Pterygota</taxon>
        <taxon>Neoptera</taxon>
        <taxon>Endopterygota</taxon>
        <taxon>Diptera</taxon>
        <taxon>Nematocera</taxon>
        <taxon>Psychodoidea</taxon>
        <taxon>Psychodidae</taxon>
        <taxon>Nyssomyia</taxon>
    </lineage>
</organism>
<accession>A0A1L8DCU1</accession>
<dbReference type="InterPro" id="IPR025271">
    <property type="entry name" value="CCDC28"/>
</dbReference>
<reference evidence="2" key="1">
    <citation type="submission" date="2016-12" db="EMBL/GenBank/DDBJ databases">
        <title>An insight into the sialome and mialome of the sand fly, Nyssomyia neivai.</title>
        <authorList>
            <person name="Sebastian V."/>
            <person name="Goulart T.M."/>
            <person name="Oliveira W."/>
            <person name="Calvo E."/>
            <person name="Oliveira L.F."/>
            <person name="Pinto M.C."/>
            <person name="Rosselino A.M."/>
            <person name="Ribeiro J.M."/>
        </authorList>
    </citation>
    <scope>NUCLEOTIDE SEQUENCE</scope>
</reference>
<evidence type="ECO:0008006" key="3">
    <source>
        <dbReference type="Google" id="ProtNLM"/>
    </source>
</evidence>
<protein>
    <recommendedName>
        <fullName evidence="3">Coiled-coil domain-containing protein 28b</fullName>
    </recommendedName>
</protein>
<sequence length="229" mass="25198">MTEKTPLRRMIDCNEAVERQKLVPSHDADTDEVPQKSSIQTPISPVLSSKVFSSGDSRSQTSSLGKGPETVSSSHQSAKLTYINERKLDSIAKAKSKKIHRELPKSVQAPTHPVHSSNFSFADRPLKHHSFISDDGDVRNMERALLGLLEDFHSGKLRAFGSAGCTMEQMTDIREQQEWLAKLHFDLGAGGDATEGSDGNTTQKMSQLVNKLENLSVSIEKLHSSNSDL</sequence>
<evidence type="ECO:0000256" key="1">
    <source>
        <dbReference type="SAM" id="MobiDB-lite"/>
    </source>
</evidence>
<feature type="compositionally biased region" description="Polar residues" evidence="1">
    <location>
        <begin position="35"/>
        <end position="78"/>
    </location>
</feature>
<evidence type="ECO:0000313" key="2">
    <source>
        <dbReference type="EMBL" id="JAV04276.1"/>
    </source>
</evidence>